<name>A0A3A5MJK3_9MICO</name>
<protein>
    <submittedName>
        <fullName evidence="1">Uncharacterized protein</fullName>
    </submittedName>
</protein>
<dbReference type="EMBL" id="QZVS01000085">
    <property type="protein sequence ID" value="RJT88099.1"/>
    <property type="molecule type" value="Genomic_DNA"/>
</dbReference>
<dbReference type="OrthoDB" id="5150171at2"/>
<evidence type="ECO:0000313" key="1">
    <source>
        <dbReference type="EMBL" id="RJT88099.1"/>
    </source>
</evidence>
<evidence type="ECO:0000313" key="2">
    <source>
        <dbReference type="Proteomes" id="UP000272015"/>
    </source>
</evidence>
<accession>A0A3A5MJK3</accession>
<sequence>MNSKFHTVTVITKLDDEETEDERRVVDTVTFACTAPADAECRSYPNCDCEWFNWNDARTHDGEGHARVSGRECSLQGWFDNGNAVYEGDDSDDMRDDYVPAIDRTGHITTSWMDEWPQWEWATEEVAA</sequence>
<dbReference type="AlphaFoldDB" id="A0A3A5MJK3"/>
<gene>
    <name evidence="1" type="ORF">D6T64_11965</name>
</gene>
<reference evidence="1 2" key="1">
    <citation type="submission" date="2018-09" db="EMBL/GenBank/DDBJ databases">
        <title>Novel species of Cryobacterium.</title>
        <authorList>
            <person name="Liu Q."/>
            <person name="Xin Y.-H."/>
        </authorList>
    </citation>
    <scope>NUCLEOTIDE SEQUENCE [LARGE SCALE GENOMIC DNA]</scope>
    <source>
        <strain evidence="1 2">Hh39</strain>
    </source>
</reference>
<dbReference type="Proteomes" id="UP000272015">
    <property type="component" value="Unassembled WGS sequence"/>
</dbReference>
<organism evidence="1 2">
    <name type="scientific">Cryobacterium melibiosiphilum</name>
    <dbReference type="NCBI Taxonomy" id="995039"/>
    <lineage>
        <taxon>Bacteria</taxon>
        <taxon>Bacillati</taxon>
        <taxon>Actinomycetota</taxon>
        <taxon>Actinomycetes</taxon>
        <taxon>Micrococcales</taxon>
        <taxon>Microbacteriaceae</taxon>
        <taxon>Cryobacterium</taxon>
    </lineage>
</organism>
<comment type="caution">
    <text evidence="1">The sequence shown here is derived from an EMBL/GenBank/DDBJ whole genome shotgun (WGS) entry which is preliminary data.</text>
</comment>
<keyword evidence="2" id="KW-1185">Reference proteome</keyword>
<dbReference type="RefSeq" id="WP_119974907.1">
    <property type="nucleotide sequence ID" value="NZ_JBHSQA010000012.1"/>
</dbReference>
<proteinExistence type="predicted"/>